<evidence type="ECO:0000313" key="17">
    <source>
        <dbReference type="Proteomes" id="UP001140206"/>
    </source>
</evidence>
<feature type="transmembrane region" description="Helical" evidence="15">
    <location>
        <begin position="483"/>
        <end position="514"/>
    </location>
</feature>
<keyword evidence="13" id="KW-0175">Coiled coil</keyword>
<accession>A0AAV8FK22</accession>
<protein>
    <submittedName>
        <fullName evidence="16">Ethylene-dependent gravitropism-deficient and yellow-green-like 2</fullName>
    </submittedName>
</protein>
<evidence type="ECO:0000256" key="14">
    <source>
        <dbReference type="SAM" id="MobiDB-lite"/>
    </source>
</evidence>
<evidence type="ECO:0000256" key="7">
    <source>
        <dbReference type="ARBA" id="ARBA00022801"/>
    </source>
</evidence>
<organism evidence="16 17">
    <name type="scientific">Rhynchospora pubera</name>
    <dbReference type="NCBI Taxonomy" id="906938"/>
    <lineage>
        <taxon>Eukaryota</taxon>
        <taxon>Viridiplantae</taxon>
        <taxon>Streptophyta</taxon>
        <taxon>Embryophyta</taxon>
        <taxon>Tracheophyta</taxon>
        <taxon>Spermatophyta</taxon>
        <taxon>Magnoliopsida</taxon>
        <taxon>Liliopsida</taxon>
        <taxon>Poales</taxon>
        <taxon>Cyperaceae</taxon>
        <taxon>Cyperoideae</taxon>
        <taxon>Rhynchosporeae</taxon>
        <taxon>Rhynchospora</taxon>
    </lineage>
</organism>
<keyword evidence="4" id="KW-0934">Plastid</keyword>
<reference evidence="16" key="1">
    <citation type="submission" date="2022-08" db="EMBL/GenBank/DDBJ databases">
        <authorList>
            <person name="Marques A."/>
        </authorList>
    </citation>
    <scope>NUCLEOTIDE SEQUENCE</scope>
    <source>
        <strain evidence="16">RhyPub2mFocal</strain>
        <tissue evidence="16">Leaves</tissue>
    </source>
</reference>
<dbReference type="Proteomes" id="UP001140206">
    <property type="component" value="Chromosome 2"/>
</dbReference>
<evidence type="ECO:0000256" key="2">
    <source>
        <dbReference type="ARBA" id="ARBA00007931"/>
    </source>
</evidence>
<sequence length="569" mass="62351">MASAILHSPFLSLSYSRNPLKQRCPLTSKVQSLTQQKPLPLHFRKRTSAAICCSLQDQQQEEKTSPPPSSVAVAPEEEETSSHHELKSSELDKARKEQQQEVDWKEDEEFKKFMGNPSIEAAMELEKKRIYRKIKEMERETDGGNPVQRLWNNLVRNRLEDEKERLEKAKETFKALDLNKLKSCFGFDTFFAVDVRRFGDGVIFIGNLRKPIEEVLPKLEKKLSEAAGREVEIWLMEETNDDITKQVCMVQPKAEIDLQLEATKLSTPLGYAGAVALGVATFGTIALMSGFFLKPGASFDDYISDVVPLFGGFLSILGVSEIATRLTADHYGVKLSPSFLVPSNWTGCLGVMNNYESLLPNKKALFDIPVARTASAYLTSLILAVSAFIADGSFNGGDNALFIRPQFFYNNPLLSFVQLVIGPYADELGNVLPNAVEGVGVPVDPLAFAGLLGMVVTSLNLLPIGRLEGGRIAQALFGRSTAALLSFGTSLLLAVGALSGSVLCLAWGLFATVFRGGEEIPAKDEITPLGNDRYAWGIILAITCFLTLFPNGGGTFSSFLDPPFFRGGL</sequence>
<evidence type="ECO:0000313" key="16">
    <source>
        <dbReference type="EMBL" id="KAJ4791277.1"/>
    </source>
</evidence>
<gene>
    <name evidence="16" type="ORF">LUZ62_042523</name>
</gene>
<keyword evidence="10" id="KW-0482">Metalloprotease</keyword>
<evidence type="ECO:0000256" key="8">
    <source>
        <dbReference type="ARBA" id="ARBA00022946"/>
    </source>
</evidence>
<keyword evidence="3" id="KW-0150">Chloroplast</keyword>
<keyword evidence="8" id="KW-0809">Transit peptide</keyword>
<feature type="coiled-coil region" evidence="13">
    <location>
        <begin position="120"/>
        <end position="179"/>
    </location>
</feature>
<evidence type="ECO:0000256" key="10">
    <source>
        <dbReference type="ARBA" id="ARBA00023049"/>
    </source>
</evidence>
<feature type="transmembrane region" description="Helical" evidence="15">
    <location>
        <begin position="445"/>
        <end position="462"/>
    </location>
</feature>
<name>A0AAV8FK22_9POAL</name>
<keyword evidence="5" id="KW-0645">Protease</keyword>
<dbReference type="PANTHER" id="PTHR31412:SF2">
    <property type="entry name" value="ZINC METALLOPEPTIDASE EGY3, CHLOROPLASTIC-RELATED"/>
    <property type="match status" value="1"/>
</dbReference>
<evidence type="ECO:0000256" key="13">
    <source>
        <dbReference type="SAM" id="Coils"/>
    </source>
</evidence>
<keyword evidence="17" id="KW-1185">Reference proteome</keyword>
<keyword evidence="7" id="KW-0378">Hydrolase</keyword>
<dbReference type="GO" id="GO:0031969">
    <property type="term" value="C:chloroplast membrane"/>
    <property type="evidence" value="ECO:0007669"/>
    <property type="project" value="UniProtKB-SubCell"/>
</dbReference>
<dbReference type="PANTHER" id="PTHR31412">
    <property type="entry name" value="ZINC METALLOPROTEASE EGY1"/>
    <property type="match status" value="1"/>
</dbReference>
<feature type="region of interest" description="Disordered" evidence="14">
    <location>
        <begin position="56"/>
        <end position="107"/>
    </location>
</feature>
<evidence type="ECO:0000256" key="9">
    <source>
        <dbReference type="ARBA" id="ARBA00022989"/>
    </source>
</evidence>
<feature type="transmembrane region" description="Helical" evidence="15">
    <location>
        <begin position="269"/>
        <end position="293"/>
    </location>
</feature>
<evidence type="ECO:0000256" key="5">
    <source>
        <dbReference type="ARBA" id="ARBA00022670"/>
    </source>
</evidence>
<proteinExistence type="inferred from homology"/>
<comment type="similarity">
    <text evidence="2">Belongs to the peptidase M50B family.</text>
</comment>
<dbReference type="EMBL" id="JAMFTS010000002">
    <property type="protein sequence ID" value="KAJ4791277.1"/>
    <property type="molecule type" value="Genomic_DNA"/>
</dbReference>
<comment type="function">
    <text evidence="12">Probable membrane-associated metalloprotease that may be involved in chloroplast development.</text>
</comment>
<evidence type="ECO:0000256" key="12">
    <source>
        <dbReference type="ARBA" id="ARBA00024314"/>
    </source>
</evidence>
<feature type="transmembrane region" description="Helical" evidence="15">
    <location>
        <begin position="407"/>
        <end position="425"/>
    </location>
</feature>
<dbReference type="AlphaFoldDB" id="A0AAV8FK22"/>
<feature type="transmembrane region" description="Helical" evidence="15">
    <location>
        <begin position="305"/>
        <end position="328"/>
    </location>
</feature>
<evidence type="ECO:0000256" key="15">
    <source>
        <dbReference type="SAM" id="Phobius"/>
    </source>
</evidence>
<feature type="compositionally biased region" description="Basic and acidic residues" evidence="14">
    <location>
        <begin position="80"/>
        <end position="107"/>
    </location>
</feature>
<evidence type="ECO:0000256" key="4">
    <source>
        <dbReference type="ARBA" id="ARBA00022640"/>
    </source>
</evidence>
<feature type="transmembrane region" description="Helical" evidence="15">
    <location>
        <begin position="374"/>
        <end position="395"/>
    </location>
</feature>
<keyword evidence="11 15" id="KW-0472">Membrane</keyword>
<keyword evidence="9 15" id="KW-1133">Transmembrane helix</keyword>
<evidence type="ECO:0000256" key="11">
    <source>
        <dbReference type="ARBA" id="ARBA00023136"/>
    </source>
</evidence>
<dbReference type="InterPro" id="IPR044838">
    <property type="entry name" value="EGY1-like"/>
</dbReference>
<dbReference type="GO" id="GO:0006508">
    <property type="term" value="P:proteolysis"/>
    <property type="evidence" value="ECO:0007669"/>
    <property type="project" value="UniProtKB-KW"/>
</dbReference>
<comment type="caution">
    <text evidence="16">The sequence shown here is derived from an EMBL/GenBank/DDBJ whole genome shotgun (WGS) entry which is preliminary data.</text>
</comment>
<dbReference type="CDD" id="cd06160">
    <property type="entry name" value="S2P-M50_like_2"/>
    <property type="match status" value="1"/>
</dbReference>
<feature type="transmembrane region" description="Helical" evidence="15">
    <location>
        <begin position="534"/>
        <end position="560"/>
    </location>
</feature>
<keyword evidence="6 15" id="KW-0812">Transmembrane</keyword>
<evidence type="ECO:0000256" key="1">
    <source>
        <dbReference type="ARBA" id="ARBA00004508"/>
    </source>
</evidence>
<comment type="subcellular location">
    <subcellularLocation>
        <location evidence="1">Plastid</location>
        <location evidence="1">Chloroplast membrane</location>
        <topology evidence="1">Multi-pass membrane protein</topology>
    </subcellularLocation>
</comment>
<evidence type="ECO:0000256" key="3">
    <source>
        <dbReference type="ARBA" id="ARBA00022528"/>
    </source>
</evidence>
<evidence type="ECO:0000256" key="6">
    <source>
        <dbReference type="ARBA" id="ARBA00022692"/>
    </source>
</evidence>
<dbReference type="GO" id="GO:0008237">
    <property type="term" value="F:metallopeptidase activity"/>
    <property type="evidence" value="ECO:0007669"/>
    <property type="project" value="UniProtKB-KW"/>
</dbReference>